<name>A0A8D7ABZ6_MUSAM</name>
<feature type="region of interest" description="Disordered" evidence="1">
    <location>
        <begin position="392"/>
        <end position="424"/>
    </location>
</feature>
<feature type="domain" description="Symplekin/Pta1 N-terminal" evidence="2">
    <location>
        <begin position="101"/>
        <end position="320"/>
    </location>
</feature>
<protein>
    <submittedName>
        <fullName evidence="4">(wild Malaysian banana) hypothetical protein</fullName>
    </submittedName>
</protein>
<evidence type="ECO:0000259" key="3">
    <source>
        <dbReference type="Pfam" id="PF12295"/>
    </source>
</evidence>
<proteinExistence type="predicted"/>
<feature type="domain" description="Symplekin C-terminal" evidence="3">
    <location>
        <begin position="1082"/>
        <end position="1260"/>
    </location>
</feature>
<gene>
    <name evidence="4" type="ORF">GSMUA_163100.1</name>
</gene>
<dbReference type="Pfam" id="PF12295">
    <property type="entry name" value="Symplekin_C"/>
    <property type="match status" value="1"/>
</dbReference>
<dbReference type="InterPro" id="IPR016024">
    <property type="entry name" value="ARM-type_fold"/>
</dbReference>
<reference evidence="4" key="1">
    <citation type="submission" date="2021-03" db="EMBL/GenBank/DDBJ databases">
        <authorList>
            <consortium name="Genoscope - CEA"/>
            <person name="William W."/>
        </authorList>
    </citation>
    <scope>NUCLEOTIDE SEQUENCE</scope>
    <source>
        <strain evidence="4">Doubled-haploid Pahang</strain>
    </source>
</reference>
<dbReference type="InterPro" id="IPR032460">
    <property type="entry name" value="Symplekin/Pta1_N"/>
</dbReference>
<sequence length="1330" mass="144175">MAAMTAAGWGERAVGLLESARTAGEVPSKLKQLRQLKAVLLHRDPPLLPEFVTRLTELQSERASPIRKFLAEMIGDIGSKHIELLPEMVPCLIAFLKDETPAVARQAITTGTSLFGYVLEKLVIQGLYSSEIDDSTKSSWAWMLKFKDAVLHIAVQVFFIDGVRLLAVKFVETLVLLYTPDPYISADPPQEPVYGLGFNISWLRGGHPSLNVGELAMEASQSLGLLLDHLRSPQVKSLSNSIIIVLIKSLSAIATKRPSFYGRILPVLLGLDPAISIVKAVEVPGAHHALKTAFVACLECTHSSAEPWRARLVEALKAINDSELSGQATNKNSGGVSISNEESLPLKDDNSSLQACDEASSDLVRKRPVAELNNDLLQDDCLSVKRIRQSTHTAQDLPNEPLQVTADQESNSVPVVGSVSSRDKSSGPVQQLVAMFGALVAQGEKAAGSLEILISSISSDLLAEVVMANMQHLPPTCPKTDKDDVASETGYPSCLDSSVLSSIQLSPLISDIHSLSSLSPLLASLLNIQPSMSHDVAKSHQSSEEKVMDTVETTLLSSSGGDGGAMMPVTLPASVSPFPVVTENGSSVVSLSLNSATEERVIPGVDSTSSIDEIQESHDASHCSNPEVNDSSQDHATSLGSLVPSNILSTCSMATDVSETQSTGVGIFDTSQASSAASLVTSCQCVLPKMMILDVNLTDEAKDQLQKVAFVRILDAYKQVAISGGLDARCSLLAHLGIEFPLELDSWGLLQKHVLSDYMDHEGHELTLRILYRLYRETEQDQDFLSSRTAISIYETFLLAVAESLRDTFPATDKSLGRLLAEVPYLSEGVLKLLEGLCCPDRSEKLEKDFQNGDRVTQGLSAVWNLILLRPSSRARCLLVALQSAVHSAEEVRMKAIRLVANKLFPMPGVSQKIEEFAHDKLHSVIDDVPAIEDMDTDEATSGLQEDSKLGKPSSSRGQQSDNALKSSTHLDQNVMSSLISEAQRCMSLYFALCTKKHSLLREIFTIYKNISKAAKEAVHRQIPILVRTVGSSPELLAIISDPPTGSEDLLMKVLHTLTDGIVPSQDLISSVKKLYHSRMKDADVLIPVLPFLTKDEIFPIFPHLVNLPIENFQGALSRVLQGSPKTGPCLTPAEVLIAIHGIDPVKDGIPLKKVIDACSACFEQRKVFTQQVLAKVLNQLVEQIPLPLLFMRTVLQAIGIFPSLVDFVMEILLRLISKQIWKYPKLWVGFLKCVTQTMPQSFSVVLQLPAAQLENALNKHPVLRPPLVEHASQPNIRSSLPRSTQVVLGLVQDLQANSQGQTSQSQAADTGSSTADVATELTQESSAVS</sequence>
<dbReference type="EMBL" id="HG996471">
    <property type="protein sequence ID" value="CAG1846515.1"/>
    <property type="molecule type" value="Genomic_DNA"/>
</dbReference>
<feature type="region of interest" description="Disordered" evidence="1">
    <location>
        <begin position="615"/>
        <end position="636"/>
    </location>
</feature>
<accession>A0A8D7ABZ6</accession>
<feature type="region of interest" description="Disordered" evidence="1">
    <location>
        <begin position="938"/>
        <end position="968"/>
    </location>
</feature>
<feature type="compositionally biased region" description="Polar residues" evidence="1">
    <location>
        <begin position="622"/>
        <end position="636"/>
    </location>
</feature>
<dbReference type="InterPro" id="IPR022075">
    <property type="entry name" value="Symplekin_C"/>
</dbReference>
<dbReference type="InterPro" id="IPR011989">
    <property type="entry name" value="ARM-like"/>
</dbReference>
<feature type="compositionally biased region" description="Polar residues" evidence="1">
    <location>
        <begin position="953"/>
        <end position="968"/>
    </location>
</feature>
<feature type="compositionally biased region" description="Polar residues" evidence="1">
    <location>
        <begin position="326"/>
        <end position="342"/>
    </location>
</feature>
<evidence type="ECO:0000256" key="1">
    <source>
        <dbReference type="SAM" id="MobiDB-lite"/>
    </source>
</evidence>
<dbReference type="PANTHER" id="PTHR47184:SF2">
    <property type="entry name" value="SYMPLEKIN"/>
    <property type="match status" value="1"/>
</dbReference>
<evidence type="ECO:0000259" key="2">
    <source>
        <dbReference type="Pfam" id="PF11935"/>
    </source>
</evidence>
<organism evidence="4">
    <name type="scientific">Musa acuminata subsp. malaccensis</name>
    <name type="common">Wild banana</name>
    <name type="synonym">Musa malaccensis</name>
    <dbReference type="NCBI Taxonomy" id="214687"/>
    <lineage>
        <taxon>Eukaryota</taxon>
        <taxon>Viridiplantae</taxon>
        <taxon>Streptophyta</taxon>
        <taxon>Embryophyta</taxon>
        <taxon>Tracheophyta</taxon>
        <taxon>Spermatophyta</taxon>
        <taxon>Magnoliopsida</taxon>
        <taxon>Liliopsida</taxon>
        <taxon>Zingiberales</taxon>
        <taxon>Musaceae</taxon>
        <taxon>Musa</taxon>
    </lineage>
</organism>
<feature type="region of interest" description="Disordered" evidence="1">
    <location>
        <begin position="1299"/>
        <end position="1330"/>
    </location>
</feature>
<evidence type="ECO:0000313" key="4">
    <source>
        <dbReference type="EMBL" id="CAG1846515.1"/>
    </source>
</evidence>
<dbReference type="PANTHER" id="PTHR47184">
    <property type="entry name" value="PHOSPHATIDYLINOSITOL 3-AND 4-KINASE FAMILY PROTEIN-RELATED"/>
    <property type="match status" value="1"/>
</dbReference>
<dbReference type="Pfam" id="PF11935">
    <property type="entry name" value="SYMPK_PTA1_N"/>
    <property type="match status" value="1"/>
</dbReference>
<feature type="compositionally biased region" description="Low complexity" evidence="1">
    <location>
        <begin position="410"/>
        <end position="420"/>
    </location>
</feature>
<dbReference type="SUPFAM" id="SSF48371">
    <property type="entry name" value="ARM repeat"/>
    <property type="match status" value="1"/>
</dbReference>
<feature type="region of interest" description="Disordered" evidence="1">
    <location>
        <begin position="326"/>
        <end position="352"/>
    </location>
</feature>
<dbReference type="Gene3D" id="1.25.10.10">
    <property type="entry name" value="Leucine-rich Repeat Variant"/>
    <property type="match status" value="1"/>
</dbReference>